<dbReference type="GeneID" id="20522711"/>
<dbReference type="RefSeq" id="YP_009072554.1">
    <property type="nucleotide sequence ID" value="NC_025227.1"/>
</dbReference>
<organism evidence="1">
    <name type="scientific">Petalonia fascia</name>
    <name type="common">False kelp</name>
    <name type="synonym">Fucus fascia</name>
    <dbReference type="NCBI Taxonomy" id="2893"/>
    <lineage>
        <taxon>Eukaryota</taxon>
        <taxon>Sar</taxon>
        <taxon>Stramenopiles</taxon>
        <taxon>Ochrophyta</taxon>
        <taxon>PX clade</taxon>
        <taxon>Phaeophyceae</taxon>
        <taxon>Ectocarpales</taxon>
        <taxon>Scytosiphonaceae</taxon>
        <taxon>Petalonia</taxon>
    </lineage>
</organism>
<evidence type="ECO:0000313" key="1">
    <source>
        <dbReference type="EMBL" id="AIQ78509.1"/>
    </source>
</evidence>
<reference evidence="1" key="1">
    <citation type="journal article" date="2014" name="J. Appl. Phycol.">
        <title>Mitochondrial phylogenomics reveals a close relationship between Petalonia fascia (Scytosiphonaceae, Phaeophyceae) and Ectocarpus siliculosus.</title>
        <authorList>
            <person name="Liu F."/>
            <person name="Pang S."/>
        </authorList>
    </citation>
    <scope>NUCLEOTIDE SEQUENCE</scope>
</reference>
<keyword evidence="1" id="KW-0496">Mitochondrion</keyword>
<accession>A0A089MX95</accession>
<dbReference type="AlphaFoldDB" id="A0A089MX95"/>
<geneLocation type="mitochondrion" evidence="1"/>
<proteinExistence type="predicted"/>
<dbReference type="EMBL" id="KJ957769">
    <property type="protein sequence ID" value="AIQ78509.1"/>
    <property type="molecule type" value="Genomic_DNA"/>
</dbReference>
<gene>
    <name evidence="1" type="primary">orf71</name>
    <name evidence="1" type="ORF">PefaMp27</name>
</gene>
<name>A0A089MX95_PETFA</name>
<sequence length="71" mass="8299">MLNVVQETKRLAFYLMDNYSNVCPLFIWFSRIFESKSSQTFMLLGLSSSKLRFPIYIPLLLKVVLMPFKGS</sequence>
<protein>
    <submittedName>
        <fullName evidence="1">Uncharacterized protein</fullName>
    </submittedName>
</protein>